<protein>
    <recommendedName>
        <fullName evidence="4">FeoB-associated Cys-rich membrane protein</fullName>
    </recommendedName>
</protein>
<dbReference type="RefSeq" id="WP_338096649.1">
    <property type="nucleotide sequence ID" value="NZ_JAWDKB010000006.1"/>
</dbReference>
<evidence type="ECO:0000256" key="1">
    <source>
        <dbReference type="SAM" id="Phobius"/>
    </source>
</evidence>
<evidence type="ECO:0000313" key="2">
    <source>
        <dbReference type="EMBL" id="MDV0444147.1"/>
    </source>
</evidence>
<comment type="caution">
    <text evidence="2">The sequence shown here is derived from an EMBL/GenBank/DDBJ whole genome shotgun (WGS) entry which is preliminary data.</text>
</comment>
<organism evidence="2 3">
    <name type="scientific">Methanorbis rubei</name>
    <dbReference type="NCBI Taxonomy" id="3028300"/>
    <lineage>
        <taxon>Archaea</taxon>
        <taxon>Methanobacteriati</taxon>
        <taxon>Methanobacteriota</taxon>
        <taxon>Stenosarchaea group</taxon>
        <taxon>Methanomicrobia</taxon>
        <taxon>Methanomicrobiales</taxon>
        <taxon>Methanocorpusculaceae</taxon>
        <taxon>Methanorbis</taxon>
    </lineage>
</organism>
<proteinExistence type="predicted"/>
<dbReference type="Proteomes" id="UP001283212">
    <property type="component" value="Unassembled WGS sequence"/>
</dbReference>
<feature type="transmembrane region" description="Helical" evidence="1">
    <location>
        <begin position="6"/>
        <end position="27"/>
    </location>
</feature>
<evidence type="ECO:0008006" key="4">
    <source>
        <dbReference type="Google" id="ProtNLM"/>
    </source>
</evidence>
<name>A0AAE4MHR8_9EURY</name>
<gene>
    <name evidence="2" type="ORF">McpCs1_15430</name>
</gene>
<reference evidence="2 3" key="1">
    <citation type="submission" date="2023-06" db="EMBL/GenBank/DDBJ databases">
        <title>Genome sequence of Methancorpusculaceae sp. Cs1.</title>
        <authorList>
            <person name="Protasov E."/>
            <person name="Platt K."/>
            <person name="Poehlein A."/>
            <person name="Daniel R."/>
            <person name="Brune A."/>
        </authorList>
    </citation>
    <scope>NUCLEOTIDE SEQUENCE [LARGE SCALE GENOMIC DNA]</scope>
    <source>
        <strain evidence="2 3">Cs1</strain>
    </source>
</reference>
<dbReference type="AlphaFoldDB" id="A0AAE4MHR8"/>
<keyword evidence="1" id="KW-0472">Membrane</keyword>
<dbReference type="EMBL" id="JAWDKB010000006">
    <property type="protein sequence ID" value="MDV0444147.1"/>
    <property type="molecule type" value="Genomic_DNA"/>
</dbReference>
<keyword evidence="1" id="KW-0812">Transmembrane</keyword>
<sequence length="77" mass="8540">MDSDDPFWTVLFVLLAVAILLVFGLMLKRNLSQGSCCCGCSKKDKGGCCQCAVASREASSEEEYFFYRSYAVMSFIV</sequence>
<accession>A0AAE4MHR8</accession>
<keyword evidence="3" id="KW-1185">Reference proteome</keyword>
<keyword evidence="1" id="KW-1133">Transmembrane helix</keyword>
<evidence type="ECO:0000313" key="3">
    <source>
        <dbReference type="Proteomes" id="UP001283212"/>
    </source>
</evidence>